<feature type="region of interest" description="Disordered" evidence="1">
    <location>
        <begin position="493"/>
        <end position="517"/>
    </location>
</feature>
<organism evidence="2">
    <name type="scientific">Aphanomyces astaci</name>
    <name type="common">Crayfish plague agent</name>
    <dbReference type="NCBI Taxonomy" id="112090"/>
    <lineage>
        <taxon>Eukaryota</taxon>
        <taxon>Sar</taxon>
        <taxon>Stramenopiles</taxon>
        <taxon>Oomycota</taxon>
        <taxon>Saprolegniomycetes</taxon>
        <taxon>Saprolegniales</taxon>
        <taxon>Verrucalvaceae</taxon>
        <taxon>Aphanomyces</taxon>
    </lineage>
</organism>
<dbReference type="OrthoDB" id="74996at2759"/>
<evidence type="ECO:0000313" key="2">
    <source>
        <dbReference type="EMBL" id="ETV79750.1"/>
    </source>
</evidence>
<dbReference type="RefSeq" id="XP_009830686.1">
    <property type="nucleotide sequence ID" value="XM_009832384.1"/>
</dbReference>
<evidence type="ECO:0000256" key="1">
    <source>
        <dbReference type="SAM" id="MobiDB-lite"/>
    </source>
</evidence>
<proteinExistence type="predicted"/>
<feature type="compositionally biased region" description="Basic and acidic residues" evidence="1">
    <location>
        <begin position="501"/>
        <end position="510"/>
    </location>
</feature>
<dbReference type="VEuPathDB" id="FungiDB:H257_06981"/>
<reference evidence="2" key="1">
    <citation type="submission" date="2013-12" db="EMBL/GenBank/DDBJ databases">
        <title>The Genome Sequence of Aphanomyces astaci APO3.</title>
        <authorList>
            <consortium name="The Broad Institute Genomics Platform"/>
            <person name="Russ C."/>
            <person name="Tyler B."/>
            <person name="van West P."/>
            <person name="Dieguez-Uribeondo J."/>
            <person name="Young S.K."/>
            <person name="Zeng Q."/>
            <person name="Gargeya S."/>
            <person name="Fitzgerald M."/>
            <person name="Abouelleil A."/>
            <person name="Alvarado L."/>
            <person name="Chapman S.B."/>
            <person name="Gainer-Dewar J."/>
            <person name="Goldberg J."/>
            <person name="Griggs A."/>
            <person name="Gujja S."/>
            <person name="Hansen M."/>
            <person name="Howarth C."/>
            <person name="Imamovic A."/>
            <person name="Ireland A."/>
            <person name="Larimer J."/>
            <person name="McCowan C."/>
            <person name="Murphy C."/>
            <person name="Pearson M."/>
            <person name="Poon T.W."/>
            <person name="Priest M."/>
            <person name="Roberts A."/>
            <person name="Saif S."/>
            <person name="Shea T."/>
            <person name="Sykes S."/>
            <person name="Wortman J."/>
            <person name="Nusbaum C."/>
            <person name="Birren B."/>
        </authorList>
    </citation>
    <scope>NUCLEOTIDE SEQUENCE [LARGE SCALE GENOMIC DNA]</scope>
    <source>
        <strain evidence="2">APO3</strain>
    </source>
</reference>
<feature type="region of interest" description="Disordered" evidence="1">
    <location>
        <begin position="47"/>
        <end position="71"/>
    </location>
</feature>
<dbReference type="GeneID" id="20808977"/>
<sequence>MSTHELLDMNDAFGGDMDCSKEPMDPVLMEDSDMLCDTLNQICELEQQQSQQQAPPAKDAPLGSDLDVFDWAKSEGGNSLDNSIRPAEPCNGSTSYLHLAGMSTNVSDTNKTVEDALYCDDDDDDSSSSISNPIKIELTPSQTWQTTDSKDNGAGLLSDIDLPNMLDMFNAMYADQTGAPLSTNTVDHHSTKFHPLSIHIPTPISIPQYQPLQPAAVTYQNTRLLAPNSTPNIHFTSPVYFNHLTPPQPPPSHRRSPGNPTHFPSRPAPPNTGLSANALLSPTYHGQVMASRLCCPKSKTPKALPRFTLSPDIAEQKLMRIFFLHCDPVTKCLKLPHLLTMLTKHRIKEDAPMNLSLLFPPNEITTTPFPQSLFRSESDMLSLEAFQSAFQICNRCTELKRKQYAVTPSSGGDASGPVVVSALSRDVMDDVAPVLVRVVPLTYEGPKIKSCDHFQWTWCEGFDKTGNEKCNGTNRHDKCPKYLANCTLWKHRLPPKNRKSKGPDDMDSPAKKLKFFS</sequence>
<dbReference type="EMBL" id="KI913127">
    <property type="protein sequence ID" value="ETV79750.1"/>
    <property type="molecule type" value="Genomic_DNA"/>
</dbReference>
<accession>W4GJ70</accession>
<feature type="region of interest" description="Disordered" evidence="1">
    <location>
        <begin position="237"/>
        <end position="278"/>
    </location>
</feature>
<name>W4GJ70_APHAT</name>
<dbReference type="AlphaFoldDB" id="W4GJ70"/>
<gene>
    <name evidence="2" type="ORF">H257_06981</name>
</gene>
<protein>
    <submittedName>
        <fullName evidence="2">Uncharacterized protein</fullName>
    </submittedName>
</protein>